<proteinExistence type="predicted"/>
<gene>
    <name evidence="2" type="ORF">DBV15_10395</name>
</gene>
<organism evidence="2 3">
    <name type="scientific">Temnothorax longispinosus</name>
    <dbReference type="NCBI Taxonomy" id="300112"/>
    <lineage>
        <taxon>Eukaryota</taxon>
        <taxon>Metazoa</taxon>
        <taxon>Ecdysozoa</taxon>
        <taxon>Arthropoda</taxon>
        <taxon>Hexapoda</taxon>
        <taxon>Insecta</taxon>
        <taxon>Pterygota</taxon>
        <taxon>Neoptera</taxon>
        <taxon>Endopterygota</taxon>
        <taxon>Hymenoptera</taxon>
        <taxon>Apocrita</taxon>
        <taxon>Aculeata</taxon>
        <taxon>Formicoidea</taxon>
        <taxon>Formicidae</taxon>
        <taxon>Myrmicinae</taxon>
        <taxon>Temnothorax</taxon>
    </lineage>
</organism>
<accession>A0A4S2L397</accession>
<feature type="compositionally biased region" description="Basic and acidic residues" evidence="1">
    <location>
        <begin position="114"/>
        <end position="131"/>
    </location>
</feature>
<reference evidence="2 3" key="1">
    <citation type="journal article" date="2019" name="Philos. Trans. R. Soc. Lond., B, Biol. Sci.">
        <title>Ant behaviour and brain gene expression of defending hosts depend on the ecological success of the intruding social parasite.</title>
        <authorList>
            <person name="Kaur R."/>
            <person name="Stoldt M."/>
            <person name="Jongepier E."/>
            <person name="Feldmeyer B."/>
            <person name="Menzel F."/>
            <person name="Bornberg-Bauer E."/>
            <person name="Foitzik S."/>
        </authorList>
    </citation>
    <scope>NUCLEOTIDE SEQUENCE [LARGE SCALE GENOMIC DNA]</scope>
    <source>
        <tissue evidence="2">Whole body</tissue>
    </source>
</reference>
<feature type="region of interest" description="Disordered" evidence="1">
    <location>
        <begin position="108"/>
        <end position="131"/>
    </location>
</feature>
<dbReference type="EMBL" id="QBLH01000171">
    <property type="protein sequence ID" value="TGZ57255.1"/>
    <property type="molecule type" value="Genomic_DNA"/>
</dbReference>
<dbReference type="Proteomes" id="UP000310200">
    <property type="component" value="Unassembled WGS sequence"/>
</dbReference>
<comment type="caution">
    <text evidence="2">The sequence shown here is derived from an EMBL/GenBank/DDBJ whole genome shotgun (WGS) entry which is preliminary data.</text>
</comment>
<dbReference type="AlphaFoldDB" id="A0A4S2L397"/>
<sequence length="131" mass="14874">MNTLLLNSPEFRSNLPYKALIEFKRLMIPYSYTPCFHVPNRSTTPDRTLRYICTKGDARTTFRKAGHSQRDTSRLLAEGDISLIATTTSTKPRRALYSLAHRRSSAKCEFGQPAKRDGPGRRILLDGDEGR</sequence>
<evidence type="ECO:0000256" key="1">
    <source>
        <dbReference type="SAM" id="MobiDB-lite"/>
    </source>
</evidence>
<evidence type="ECO:0000313" key="3">
    <source>
        <dbReference type="Proteomes" id="UP000310200"/>
    </source>
</evidence>
<protein>
    <submittedName>
        <fullName evidence="2">Uncharacterized protein</fullName>
    </submittedName>
</protein>
<keyword evidence="3" id="KW-1185">Reference proteome</keyword>
<name>A0A4S2L397_9HYME</name>
<evidence type="ECO:0000313" key="2">
    <source>
        <dbReference type="EMBL" id="TGZ57255.1"/>
    </source>
</evidence>